<evidence type="ECO:0000256" key="3">
    <source>
        <dbReference type="ARBA" id="ARBA00022842"/>
    </source>
</evidence>
<evidence type="ECO:0000259" key="4">
    <source>
        <dbReference type="SMART" id="SM00922"/>
    </source>
</evidence>
<dbReference type="OrthoDB" id="9802699at2"/>
<dbReference type="InterPro" id="IPR018110">
    <property type="entry name" value="Mandel_Rmase/mucon_lact_enz_CS"/>
</dbReference>
<evidence type="ECO:0000313" key="6">
    <source>
        <dbReference type="Proteomes" id="UP000255207"/>
    </source>
</evidence>
<dbReference type="SUPFAM" id="SSF54826">
    <property type="entry name" value="Enolase N-terminal domain-like"/>
    <property type="match status" value="1"/>
</dbReference>
<feature type="domain" description="Mandelate racemase/muconate lactonizing enzyme C-terminal" evidence="4">
    <location>
        <begin position="145"/>
        <end position="241"/>
    </location>
</feature>
<dbReference type="Pfam" id="PF02746">
    <property type="entry name" value="MR_MLE_N"/>
    <property type="match status" value="1"/>
</dbReference>
<dbReference type="SFLD" id="SFLDG00179">
    <property type="entry name" value="mandelate_racemase"/>
    <property type="match status" value="1"/>
</dbReference>
<dbReference type="Proteomes" id="UP000255207">
    <property type="component" value="Unassembled WGS sequence"/>
</dbReference>
<dbReference type="PROSITE" id="PS00909">
    <property type="entry name" value="MR_MLE_2"/>
    <property type="match status" value="1"/>
</dbReference>
<evidence type="ECO:0000313" key="5">
    <source>
        <dbReference type="EMBL" id="RDJ22256.1"/>
    </source>
</evidence>
<evidence type="ECO:0000256" key="1">
    <source>
        <dbReference type="ARBA" id="ARBA00001946"/>
    </source>
</evidence>
<dbReference type="InterPro" id="IPR029065">
    <property type="entry name" value="Enolase_C-like"/>
</dbReference>
<dbReference type="InterPro" id="IPR036849">
    <property type="entry name" value="Enolase-like_C_sf"/>
</dbReference>
<evidence type="ECO:0000256" key="2">
    <source>
        <dbReference type="ARBA" id="ARBA00022723"/>
    </source>
</evidence>
<reference evidence="6" key="1">
    <citation type="submission" date="2018-07" db="EMBL/GenBank/DDBJ databases">
        <authorList>
            <person name="Safronova V.I."/>
            <person name="Chirak E.R."/>
            <person name="Sazanova A.L."/>
        </authorList>
    </citation>
    <scope>NUCLEOTIDE SEQUENCE [LARGE SCALE GENOMIC DNA]</scope>
    <source>
        <strain evidence="6">RCAM04685</strain>
    </source>
</reference>
<protein>
    <submittedName>
        <fullName evidence="5">Mandelate racemase/muconate lactonizing enzyme family protein</fullName>
    </submittedName>
</protein>
<dbReference type="AlphaFoldDB" id="A0A370L3K5"/>
<gene>
    <name evidence="5" type="ORF">DWE98_20390</name>
</gene>
<comment type="cofactor">
    <cofactor evidence="1">
        <name>Mg(2+)</name>
        <dbReference type="ChEBI" id="CHEBI:18420"/>
    </cofactor>
</comment>
<dbReference type="InterPro" id="IPR013341">
    <property type="entry name" value="Mandelate_racemase_N_dom"/>
</dbReference>
<dbReference type="GO" id="GO:0000287">
    <property type="term" value="F:magnesium ion binding"/>
    <property type="evidence" value="ECO:0007669"/>
    <property type="project" value="UniProtKB-ARBA"/>
</dbReference>
<dbReference type="RefSeq" id="WP_114831135.1">
    <property type="nucleotide sequence ID" value="NZ_QQTO01000034.1"/>
</dbReference>
<dbReference type="Gene3D" id="3.30.390.10">
    <property type="entry name" value="Enolase-like, N-terminal domain"/>
    <property type="match status" value="1"/>
</dbReference>
<dbReference type="SMART" id="SM00922">
    <property type="entry name" value="MR_MLE"/>
    <property type="match status" value="1"/>
</dbReference>
<dbReference type="InterPro" id="IPR046945">
    <property type="entry name" value="RHMD-like"/>
</dbReference>
<sequence>MKIKEIHGYELSFTLPEPIGNSLGYFDRRSALVVQVVTDTGHSGWGETSAPQKPAAAFIRSQFAPLLLGQPAEAIGVHWRRMVQTLGYDRQGTGMMALAALDMALHDAVARAQGISLAAFLGGALRDRVPAYASGPFLKPNGDPHRDFQVEIDALLRRGFRAIKPRAGYSPRADGAMTAAVRRQIGPEIALAVDFNQGYARSAAIESAKRMEEAELLWLEEPIAPDDAAGYQAISQAVTTPISGGESLTNLADFRSFFSAGAFSLVQPDLTICGGFTGMRRVAALAEAFNIPLTPHTFGTTVNFHASLQLAATLPAHRGGGPLPFPYVEYDSTHNPLLNLGGPLKLDADGCVPLPDKPGIGIDLNAESFAPHVREHWCEAA</sequence>
<accession>A0A370L3K5</accession>
<comment type="caution">
    <text evidence="5">The sequence shown here is derived from an EMBL/GenBank/DDBJ whole genome shotgun (WGS) entry which is preliminary data.</text>
</comment>
<dbReference type="GO" id="GO:0009063">
    <property type="term" value="P:amino acid catabolic process"/>
    <property type="evidence" value="ECO:0007669"/>
    <property type="project" value="InterPro"/>
</dbReference>
<organism evidence="5 6">
    <name type="scientific">Bosea caraganae</name>
    <dbReference type="NCBI Taxonomy" id="2763117"/>
    <lineage>
        <taxon>Bacteria</taxon>
        <taxon>Pseudomonadati</taxon>
        <taxon>Pseudomonadota</taxon>
        <taxon>Alphaproteobacteria</taxon>
        <taxon>Hyphomicrobiales</taxon>
        <taxon>Boseaceae</taxon>
        <taxon>Bosea</taxon>
    </lineage>
</organism>
<dbReference type="InterPro" id="IPR013342">
    <property type="entry name" value="Mandelate_racemase_C"/>
</dbReference>
<dbReference type="SUPFAM" id="SSF51604">
    <property type="entry name" value="Enolase C-terminal domain-like"/>
    <property type="match status" value="1"/>
</dbReference>
<dbReference type="SFLD" id="SFLDS00001">
    <property type="entry name" value="Enolase"/>
    <property type="match status" value="1"/>
</dbReference>
<proteinExistence type="predicted"/>
<dbReference type="EMBL" id="QQTP01000011">
    <property type="protein sequence ID" value="RDJ22256.1"/>
    <property type="molecule type" value="Genomic_DNA"/>
</dbReference>
<dbReference type="Pfam" id="PF13378">
    <property type="entry name" value="MR_MLE_C"/>
    <property type="match status" value="1"/>
</dbReference>
<dbReference type="Gene3D" id="3.20.20.120">
    <property type="entry name" value="Enolase-like C-terminal domain"/>
    <property type="match status" value="1"/>
</dbReference>
<name>A0A370L3K5_9HYPH</name>
<dbReference type="PANTHER" id="PTHR13794">
    <property type="entry name" value="ENOLASE SUPERFAMILY, MANDELATE RACEMASE"/>
    <property type="match status" value="1"/>
</dbReference>
<dbReference type="PANTHER" id="PTHR13794:SF58">
    <property type="entry name" value="MITOCHONDRIAL ENOLASE SUPERFAMILY MEMBER 1"/>
    <property type="match status" value="1"/>
</dbReference>
<dbReference type="GO" id="GO:0016836">
    <property type="term" value="F:hydro-lyase activity"/>
    <property type="evidence" value="ECO:0007669"/>
    <property type="project" value="TreeGrafter"/>
</dbReference>
<dbReference type="InterPro" id="IPR029017">
    <property type="entry name" value="Enolase-like_N"/>
</dbReference>
<keyword evidence="3" id="KW-0460">Magnesium</keyword>
<dbReference type="GO" id="GO:0016052">
    <property type="term" value="P:carbohydrate catabolic process"/>
    <property type="evidence" value="ECO:0007669"/>
    <property type="project" value="TreeGrafter"/>
</dbReference>
<dbReference type="CDD" id="cd03316">
    <property type="entry name" value="MR_like"/>
    <property type="match status" value="1"/>
</dbReference>
<keyword evidence="6" id="KW-1185">Reference proteome</keyword>
<keyword evidence="2" id="KW-0479">Metal-binding</keyword>